<comment type="similarity">
    <text evidence="6">Belongs to the DEAD box helicase family.</text>
</comment>
<dbReference type="AlphaFoldDB" id="A0A2C5XFQ4"/>
<dbReference type="Pfam" id="PF00271">
    <property type="entry name" value="Helicase_C"/>
    <property type="match status" value="1"/>
</dbReference>
<keyword evidence="4 6" id="KW-0067">ATP-binding</keyword>
<dbReference type="GO" id="GO:0005524">
    <property type="term" value="F:ATP binding"/>
    <property type="evidence" value="ECO:0007669"/>
    <property type="project" value="UniProtKB-UniRule"/>
</dbReference>
<keyword evidence="2 6" id="KW-0378">Hydrolase</keyword>
<evidence type="ECO:0000313" key="11">
    <source>
        <dbReference type="EMBL" id="PHH60968.1"/>
    </source>
</evidence>
<comment type="catalytic activity">
    <reaction evidence="7">
        <text>ATP + H2O = ADP + phosphate + H(+)</text>
        <dbReference type="Rhea" id="RHEA:13065"/>
        <dbReference type="ChEBI" id="CHEBI:15377"/>
        <dbReference type="ChEBI" id="CHEBI:15378"/>
        <dbReference type="ChEBI" id="CHEBI:30616"/>
        <dbReference type="ChEBI" id="CHEBI:43474"/>
        <dbReference type="ChEBI" id="CHEBI:456216"/>
        <dbReference type="EC" id="3.6.4.13"/>
    </reaction>
</comment>
<dbReference type="Gene3D" id="3.40.50.300">
    <property type="entry name" value="P-loop containing nucleotide triphosphate hydrolases"/>
    <property type="match status" value="2"/>
</dbReference>
<dbReference type="OrthoDB" id="4310724at2759"/>
<dbReference type="Pfam" id="PF00270">
    <property type="entry name" value="DEAD"/>
    <property type="match status" value="1"/>
</dbReference>
<dbReference type="GO" id="GO:0003724">
    <property type="term" value="F:RNA helicase activity"/>
    <property type="evidence" value="ECO:0007669"/>
    <property type="project" value="UniProtKB-EC"/>
</dbReference>
<dbReference type="InterPro" id="IPR027417">
    <property type="entry name" value="P-loop_NTPase"/>
</dbReference>
<evidence type="ECO:0000256" key="7">
    <source>
        <dbReference type="RuleBase" id="RU365068"/>
    </source>
</evidence>
<evidence type="ECO:0000259" key="10">
    <source>
        <dbReference type="PROSITE" id="PS51194"/>
    </source>
</evidence>
<dbReference type="InterPro" id="IPR001650">
    <property type="entry name" value="Helicase_C-like"/>
</dbReference>
<feature type="domain" description="Helicase ATP-binding" evidence="9">
    <location>
        <begin position="239"/>
        <end position="444"/>
    </location>
</feature>
<dbReference type="InterPro" id="IPR014001">
    <property type="entry name" value="Helicase_ATP-bd"/>
</dbReference>
<dbReference type="InterPro" id="IPR000629">
    <property type="entry name" value="RNA-helicase_DEAD-box_CS"/>
</dbReference>
<dbReference type="SMART" id="SM00490">
    <property type="entry name" value="HELICc"/>
    <property type="match status" value="1"/>
</dbReference>
<feature type="region of interest" description="Disordered" evidence="8">
    <location>
        <begin position="699"/>
        <end position="730"/>
    </location>
</feature>
<feature type="domain" description="Helicase C-terminal" evidence="10">
    <location>
        <begin position="489"/>
        <end position="643"/>
    </location>
</feature>
<feature type="region of interest" description="Disordered" evidence="8">
    <location>
        <begin position="1"/>
        <end position="55"/>
    </location>
</feature>
<evidence type="ECO:0000256" key="4">
    <source>
        <dbReference type="ARBA" id="ARBA00022840"/>
    </source>
</evidence>
<dbReference type="PROSITE" id="PS00039">
    <property type="entry name" value="DEAD_ATP_HELICASE"/>
    <property type="match status" value="1"/>
</dbReference>
<evidence type="ECO:0000256" key="6">
    <source>
        <dbReference type="RuleBase" id="RU000492"/>
    </source>
</evidence>
<dbReference type="EC" id="3.6.4.13" evidence="7"/>
<accession>A0A2C5XFQ4</accession>
<dbReference type="PROSITE" id="PS51194">
    <property type="entry name" value="HELICASE_CTER"/>
    <property type="match status" value="1"/>
</dbReference>
<evidence type="ECO:0000256" key="8">
    <source>
        <dbReference type="SAM" id="MobiDB-lite"/>
    </source>
</evidence>
<evidence type="ECO:0000256" key="1">
    <source>
        <dbReference type="ARBA" id="ARBA00022741"/>
    </source>
</evidence>
<comment type="caution">
    <text evidence="11">The sequence shown here is derived from an EMBL/GenBank/DDBJ whole genome shotgun (WGS) entry which is preliminary data.</text>
</comment>
<name>A0A2C5XFQ4_9HYPO</name>
<evidence type="ECO:0000313" key="12">
    <source>
        <dbReference type="Proteomes" id="UP000226192"/>
    </source>
</evidence>
<dbReference type="STRING" id="1399860.A0A2C5XFQ4"/>
<organism evidence="11 12">
    <name type="scientific">Ophiocordyceps australis</name>
    <dbReference type="NCBI Taxonomy" id="1399860"/>
    <lineage>
        <taxon>Eukaryota</taxon>
        <taxon>Fungi</taxon>
        <taxon>Dikarya</taxon>
        <taxon>Ascomycota</taxon>
        <taxon>Pezizomycotina</taxon>
        <taxon>Sordariomycetes</taxon>
        <taxon>Hypocreomycetidae</taxon>
        <taxon>Hypocreales</taxon>
        <taxon>Ophiocordycipitaceae</taxon>
        <taxon>Ophiocordyceps</taxon>
    </lineage>
</organism>
<feature type="compositionally biased region" description="Basic and acidic residues" evidence="8">
    <location>
        <begin position="22"/>
        <end position="43"/>
    </location>
</feature>
<dbReference type="GO" id="GO:0016787">
    <property type="term" value="F:hydrolase activity"/>
    <property type="evidence" value="ECO:0007669"/>
    <property type="project" value="UniProtKB-KW"/>
</dbReference>
<keyword evidence="1 6" id="KW-0547">Nucleotide-binding</keyword>
<dbReference type="PROSITE" id="PS51192">
    <property type="entry name" value="HELICASE_ATP_BIND_1"/>
    <property type="match status" value="1"/>
</dbReference>
<protein>
    <recommendedName>
        <fullName evidence="7">ATP-dependent RNA helicase</fullName>
        <ecNumber evidence="7">3.6.4.13</ecNumber>
    </recommendedName>
</protein>
<keyword evidence="3 6" id="KW-0347">Helicase</keyword>
<reference evidence="11 12" key="1">
    <citation type="submission" date="2017-06" db="EMBL/GenBank/DDBJ databases">
        <title>Ant-infecting Ophiocordyceps genomes reveal a high diversity of potential behavioral manipulation genes and a possible major role for enterotoxins.</title>
        <authorList>
            <person name="De Bekker C."/>
            <person name="Evans H.C."/>
            <person name="Brachmann A."/>
            <person name="Hughes D.P."/>
        </authorList>
    </citation>
    <scope>NUCLEOTIDE SEQUENCE [LARGE SCALE GENOMIC DNA]</scope>
    <source>
        <strain evidence="11 12">Map64</strain>
    </source>
</reference>
<dbReference type="EMBL" id="NJET01000121">
    <property type="protein sequence ID" value="PHH60968.1"/>
    <property type="molecule type" value="Genomic_DNA"/>
</dbReference>
<sequence>MVSLKKRKLAAGSGPAPKRTKRQDERRKGEERPTGNDKTEAPRRNTKAAASRGRVVDATSLAWKPVGEEFGELQVITGVQVVKHGDKVEFLVKEIEDGQDATAEESEEQEESFEGFGDDVVESKDVDSGKAGGVEAGLQGEEPRCQDSAKESASKKKSERAAEQRGKTSKNKTSKKQPAVGDAGLEAGNSFEPLVAMAQDSGGDVDVAEWVALNLSTGMLSCVAGLGFSQPTRIQRMAIAEILAGQDVIGKAETGSGKTLAFGIPIVEKWLEVKESAQDEADDDGQRCIMAVVLSPTRELAKQLGDHLKALCRQADPAPRICVVTGGLSIQKQQRQLAQANVIIATPGRLWEVMDGDAPLQEALSRTHFLVIDEADRLLQAGQFEEARSIIGALDRCAPGAEAAEEEQQRDDELPPRQTLVFSATLDKDLQTRLKGKGRRAGGEEDRMAYLMKCLRFRREPRFLDANPESRLAANLKEGLIECGAMEKDLYLYTVLLLNPGRRTLVFTNSISAVRRITPLLLNLGLEALPLHSQMAQKARLRSIERFAAPVAKAGSKAPILVATDVAARGLDIHAVDLVIHYHVPRTADAYIHRSGRTARAQRTGVSIVLCSPDEVLSTRRLAAKVHVQRGQQEKALAIESLPVNRRVAARLKPRVALAKELADAALAKEKARGDEAWMRAAAQDLGVEGERGWAAEEGKGGVWVDEGGDGGVEGEAFARVEDEGEYGGE</sequence>
<feature type="compositionally biased region" description="Acidic residues" evidence="8">
    <location>
        <begin position="97"/>
        <end position="120"/>
    </location>
</feature>
<feature type="compositionally biased region" description="Basic and acidic residues" evidence="8">
    <location>
        <begin position="141"/>
        <end position="166"/>
    </location>
</feature>
<keyword evidence="5 7" id="KW-0694">RNA-binding</keyword>
<evidence type="ECO:0000256" key="3">
    <source>
        <dbReference type="ARBA" id="ARBA00022806"/>
    </source>
</evidence>
<dbReference type="PANTHER" id="PTHR24031">
    <property type="entry name" value="RNA HELICASE"/>
    <property type="match status" value="1"/>
</dbReference>
<comment type="domain">
    <text evidence="7">The Q motif is unique to and characteristic of the DEAD box family of RNA helicases and controls ATP binding and hydrolysis.</text>
</comment>
<dbReference type="Proteomes" id="UP000226192">
    <property type="component" value="Unassembled WGS sequence"/>
</dbReference>
<dbReference type="GO" id="GO:0003723">
    <property type="term" value="F:RNA binding"/>
    <property type="evidence" value="ECO:0007669"/>
    <property type="project" value="UniProtKB-UniRule"/>
</dbReference>
<evidence type="ECO:0000259" key="9">
    <source>
        <dbReference type="PROSITE" id="PS51192"/>
    </source>
</evidence>
<dbReference type="SUPFAM" id="SSF52540">
    <property type="entry name" value="P-loop containing nucleoside triphosphate hydrolases"/>
    <property type="match status" value="1"/>
</dbReference>
<dbReference type="InterPro" id="IPR011545">
    <property type="entry name" value="DEAD/DEAH_box_helicase_dom"/>
</dbReference>
<dbReference type="SMART" id="SM00487">
    <property type="entry name" value="DEXDc"/>
    <property type="match status" value="1"/>
</dbReference>
<dbReference type="CDD" id="cd18787">
    <property type="entry name" value="SF2_C_DEAD"/>
    <property type="match status" value="1"/>
</dbReference>
<evidence type="ECO:0000256" key="5">
    <source>
        <dbReference type="ARBA" id="ARBA00022884"/>
    </source>
</evidence>
<gene>
    <name evidence="11" type="ORF">CDD81_983</name>
</gene>
<feature type="region of interest" description="Disordered" evidence="8">
    <location>
        <begin position="95"/>
        <end position="186"/>
    </location>
</feature>
<keyword evidence="12" id="KW-1185">Reference proteome</keyword>
<proteinExistence type="inferred from homology"/>
<comment type="function">
    <text evidence="7">RNA helicase.</text>
</comment>
<evidence type="ECO:0000256" key="2">
    <source>
        <dbReference type="ARBA" id="ARBA00022801"/>
    </source>
</evidence>